<dbReference type="EC" id="2.1.1.-" evidence="1"/>
<reference evidence="4 5" key="1">
    <citation type="journal article" date="2011" name="Genome Res.">
        <title>Phylogeny-wide analysis of social amoeba genomes highlights ancient origins for complex intercellular communication.</title>
        <authorList>
            <person name="Heidel A.J."/>
            <person name="Lawal H.M."/>
            <person name="Felder M."/>
            <person name="Schilde C."/>
            <person name="Helps N.R."/>
            <person name="Tunggal B."/>
            <person name="Rivero F."/>
            <person name="John U."/>
            <person name="Schleicher M."/>
            <person name="Eichinger L."/>
            <person name="Platzer M."/>
            <person name="Noegel A.A."/>
            <person name="Schaap P."/>
            <person name="Gloeckner G."/>
        </authorList>
    </citation>
    <scope>NUCLEOTIDE SEQUENCE [LARGE SCALE GENOMIC DNA]</scope>
    <source>
        <strain evidence="5">ATCC 26659 / Pp 5 / PN500</strain>
    </source>
</reference>
<dbReference type="InterPro" id="IPR050600">
    <property type="entry name" value="SETD3_SETD6_MTase"/>
</dbReference>
<dbReference type="GO" id="GO:0005634">
    <property type="term" value="C:nucleus"/>
    <property type="evidence" value="ECO:0007669"/>
    <property type="project" value="UniProtKB-SubCell"/>
</dbReference>
<keyword evidence="1" id="KW-0489">Methyltransferase</keyword>
<dbReference type="InterPro" id="IPR011383">
    <property type="entry name" value="N-lys_methylase_SETD6"/>
</dbReference>
<proteinExistence type="inferred from homology"/>
<dbReference type="FunCoup" id="D3B7X8">
    <property type="interactions" value="209"/>
</dbReference>
<evidence type="ECO:0000256" key="2">
    <source>
        <dbReference type="SAM" id="MobiDB-lite"/>
    </source>
</evidence>
<accession>D3B7X8</accession>
<dbReference type="EMBL" id="ADBJ01000020">
    <property type="protein sequence ID" value="EFA82146.1"/>
    <property type="molecule type" value="Genomic_DNA"/>
</dbReference>
<organism evidence="4 5">
    <name type="scientific">Heterostelium pallidum (strain ATCC 26659 / Pp 5 / PN500)</name>
    <name type="common">Cellular slime mold</name>
    <name type="synonym">Polysphondylium pallidum</name>
    <dbReference type="NCBI Taxonomy" id="670386"/>
    <lineage>
        <taxon>Eukaryota</taxon>
        <taxon>Amoebozoa</taxon>
        <taxon>Evosea</taxon>
        <taxon>Eumycetozoa</taxon>
        <taxon>Dictyostelia</taxon>
        <taxon>Acytosteliales</taxon>
        <taxon>Acytosteliaceae</taxon>
        <taxon>Heterostelium</taxon>
    </lineage>
</organism>
<comment type="function">
    <text evidence="1">Protein-lysine N-methyltransferase.</text>
</comment>
<comment type="similarity">
    <text evidence="1">Belongs to the class V-like SAM-binding methyltransferase superfamily. Histone-lysine methyltransferase family. SETD6 subfamily.</text>
</comment>
<protein>
    <recommendedName>
        <fullName evidence="1">N-lysine methyltransferase</fullName>
        <ecNumber evidence="1">2.1.1.-</ecNumber>
    </recommendedName>
</protein>
<evidence type="ECO:0000313" key="4">
    <source>
        <dbReference type="EMBL" id="EFA82146.1"/>
    </source>
</evidence>
<keyword evidence="1" id="KW-0949">S-adenosyl-L-methionine</keyword>
<dbReference type="PIRSF" id="PIRSF011771">
    <property type="entry name" value="RMS1_SET"/>
    <property type="match status" value="1"/>
</dbReference>
<feature type="domain" description="SET" evidence="3">
    <location>
        <begin position="41"/>
        <end position="325"/>
    </location>
</feature>
<comment type="subcellular location">
    <subcellularLocation>
        <location evidence="1">Nucleus</location>
    </subcellularLocation>
</comment>
<dbReference type="InParanoid" id="D3B7X8"/>
<dbReference type="AlphaFoldDB" id="D3B7X8"/>
<dbReference type="PROSITE" id="PS50280">
    <property type="entry name" value="SET"/>
    <property type="match status" value="1"/>
</dbReference>
<keyword evidence="1" id="KW-0539">Nucleus</keyword>
<dbReference type="GO" id="GO:0016279">
    <property type="term" value="F:protein-lysine N-methyltransferase activity"/>
    <property type="evidence" value="ECO:0007669"/>
    <property type="project" value="UniProtKB-UniRule"/>
</dbReference>
<evidence type="ECO:0000259" key="3">
    <source>
        <dbReference type="PROSITE" id="PS50280"/>
    </source>
</evidence>
<gene>
    <name evidence="4" type="ORF">PPL_04566</name>
</gene>
<dbReference type="GeneID" id="31360053"/>
<dbReference type="InterPro" id="IPR001214">
    <property type="entry name" value="SET_dom"/>
</dbReference>
<feature type="compositionally biased region" description="Acidic residues" evidence="2">
    <location>
        <begin position="274"/>
        <end position="287"/>
    </location>
</feature>
<evidence type="ECO:0000313" key="5">
    <source>
        <dbReference type="Proteomes" id="UP000001396"/>
    </source>
</evidence>
<dbReference type="Proteomes" id="UP000001396">
    <property type="component" value="Unassembled WGS sequence"/>
</dbReference>
<comment type="caution">
    <text evidence="4">The sequence shown here is derived from an EMBL/GenBank/DDBJ whole genome shotgun (WGS) entry which is preliminary data.</text>
</comment>
<dbReference type="PANTHER" id="PTHR13271">
    <property type="entry name" value="UNCHARACTERIZED PUTATIVE METHYLTRANSFERASE"/>
    <property type="match status" value="1"/>
</dbReference>
<dbReference type="InterPro" id="IPR046341">
    <property type="entry name" value="SET_dom_sf"/>
</dbReference>
<dbReference type="PANTHER" id="PTHR13271:SF34">
    <property type="entry name" value="N-LYSINE METHYLTRANSFERASE SETD6"/>
    <property type="match status" value="1"/>
</dbReference>
<keyword evidence="5" id="KW-1185">Reference proteome</keyword>
<sequence length="510" mass="58118">MSNNQLSLREQLDIVVKWLDDNGVKINHKLIEIVCQKQSVDDVTNKNTPHEQVVEGLGVIALQDLKIDHTVAIIPKSCLLTPHTTSISAYLKKYKIKDATATSIALLYEASIGSQSKWYGYIKSLPLSVDLPILWNDADLKNLKGTSIETVVYENKETVDATYNKYIKSKLIANHPDVFNEHVFSLDNFKRASCLVSSRAFNIDTYHGDSMVPLADIFNHRTGRENVHIESDENDDLCSKCGSSSSCKHRKRSREDDHHHHGHKHDENCNHDHEEDEEDEEEDDDEQVQVDDLDYLANIKVPKDSLFIRVVREVSKGCEVYNTYGDHDNSLLLSKYGFVELDNPCDLVRVEPDLIDRVLESHSGLEPAEIKDRLAFYCQLFEAESRDHHAFESSGAADDALVCSIYLAMLQTAQYQQLKKTKLSMIYKQLDKLEAKQMVRSNKRVGEFIITVIEERLKLFPTTNLDIKQEIANLSSITDQRLFNSTSLQIAEKQLLLNSKNGNLIWVKDL</sequence>
<keyword evidence="1" id="KW-0808">Transferase</keyword>
<dbReference type="OMA" id="EMDNPCD"/>
<evidence type="ECO:0000256" key="1">
    <source>
        <dbReference type="PIRNR" id="PIRNR011771"/>
    </source>
</evidence>
<feature type="region of interest" description="Disordered" evidence="2">
    <location>
        <begin position="234"/>
        <end position="287"/>
    </location>
</feature>
<dbReference type="GO" id="GO:0032259">
    <property type="term" value="P:methylation"/>
    <property type="evidence" value="ECO:0007669"/>
    <property type="project" value="UniProtKB-KW"/>
</dbReference>
<dbReference type="Gene3D" id="3.90.1410.10">
    <property type="entry name" value="set domain protein methyltransferase, domain 1"/>
    <property type="match status" value="2"/>
</dbReference>
<dbReference type="RefSeq" id="XP_020434263.1">
    <property type="nucleotide sequence ID" value="XM_020575468.1"/>
</dbReference>
<dbReference type="STRING" id="670386.D3B7X8"/>
<dbReference type="CDD" id="cd10527">
    <property type="entry name" value="SET_LSMT"/>
    <property type="match status" value="1"/>
</dbReference>
<name>D3B7X8_HETP5</name>
<feature type="compositionally biased region" description="Basic and acidic residues" evidence="2">
    <location>
        <begin position="253"/>
        <end position="273"/>
    </location>
</feature>
<dbReference type="SUPFAM" id="SSF82199">
    <property type="entry name" value="SET domain"/>
    <property type="match status" value="2"/>
</dbReference>